<dbReference type="GO" id="GO:0046872">
    <property type="term" value="F:metal ion binding"/>
    <property type="evidence" value="ECO:0007669"/>
    <property type="project" value="UniProtKB-KW"/>
</dbReference>
<feature type="domain" description="Cupin type-2" evidence="3">
    <location>
        <begin position="188"/>
        <end position="246"/>
    </location>
</feature>
<accession>A0A1E7JY12</accession>
<keyword evidence="5" id="KW-1185">Reference proteome</keyword>
<comment type="caution">
    <text evidence="4">The sequence shown here is derived from an EMBL/GenBank/DDBJ whole genome shotgun (WGS) entry which is preliminary data.</text>
</comment>
<dbReference type="Proteomes" id="UP000176101">
    <property type="component" value="Unassembled WGS sequence"/>
</dbReference>
<dbReference type="InterPro" id="IPR051610">
    <property type="entry name" value="GPI/OXD"/>
</dbReference>
<evidence type="ECO:0000259" key="3">
    <source>
        <dbReference type="Pfam" id="PF07883"/>
    </source>
</evidence>
<evidence type="ECO:0000256" key="1">
    <source>
        <dbReference type="ARBA" id="ARBA00022723"/>
    </source>
</evidence>
<dbReference type="Gene3D" id="2.60.120.10">
    <property type="entry name" value="Jelly Rolls"/>
    <property type="match status" value="1"/>
</dbReference>
<dbReference type="OrthoDB" id="5641106at2"/>
<reference evidence="4 5" key="1">
    <citation type="journal article" date="2016" name="Front. Microbiol.">
        <title>Comparative Genomics Analysis of Streptomyces Species Reveals Their Adaptation to the Marine Environment and Their Diversity at the Genomic Level.</title>
        <authorList>
            <person name="Tian X."/>
            <person name="Zhang Z."/>
            <person name="Yang T."/>
            <person name="Chen M."/>
            <person name="Li J."/>
            <person name="Chen F."/>
            <person name="Yang J."/>
            <person name="Li W."/>
            <person name="Zhang B."/>
            <person name="Zhang Z."/>
            <person name="Wu J."/>
            <person name="Zhang C."/>
            <person name="Long L."/>
            <person name="Xiao J."/>
        </authorList>
    </citation>
    <scope>NUCLEOTIDE SEQUENCE [LARGE SCALE GENOMIC DNA]</scope>
    <source>
        <strain evidence="4 5">SCSIO 02100</strain>
    </source>
</reference>
<dbReference type="Pfam" id="PF04962">
    <property type="entry name" value="KduI"/>
    <property type="match status" value="1"/>
</dbReference>
<protein>
    <submittedName>
        <fullName evidence="4">Cupin</fullName>
    </submittedName>
</protein>
<organism evidence="4 5">
    <name type="scientific">Streptomyces oceani</name>
    <dbReference type="NCBI Taxonomy" id="1075402"/>
    <lineage>
        <taxon>Bacteria</taxon>
        <taxon>Bacillati</taxon>
        <taxon>Actinomycetota</taxon>
        <taxon>Actinomycetes</taxon>
        <taxon>Kitasatosporales</taxon>
        <taxon>Streptomycetaceae</taxon>
        <taxon>Streptomyces</taxon>
    </lineage>
</organism>
<dbReference type="PATRIC" id="fig|1075402.3.peg.1469"/>
<dbReference type="InterPro" id="IPR014710">
    <property type="entry name" value="RmlC-like_jellyroll"/>
</dbReference>
<dbReference type="RefSeq" id="WP_070198050.1">
    <property type="nucleotide sequence ID" value="NZ_LJGU01000137.1"/>
</dbReference>
<dbReference type="Pfam" id="PF07883">
    <property type="entry name" value="Cupin_2"/>
    <property type="match status" value="1"/>
</dbReference>
<evidence type="ECO:0000256" key="2">
    <source>
        <dbReference type="ARBA" id="ARBA00023235"/>
    </source>
</evidence>
<dbReference type="SUPFAM" id="SSF51182">
    <property type="entry name" value="RmlC-like cupins"/>
    <property type="match status" value="1"/>
</dbReference>
<dbReference type="PANTHER" id="PTHR35848:SF6">
    <property type="entry name" value="CUPIN TYPE-2 DOMAIN-CONTAINING PROTEIN"/>
    <property type="match status" value="1"/>
</dbReference>
<dbReference type="AlphaFoldDB" id="A0A1E7JY12"/>
<proteinExistence type="predicted"/>
<keyword evidence="2" id="KW-0413">Isomerase</keyword>
<name>A0A1E7JY12_9ACTN</name>
<dbReference type="STRING" id="1075402.AN216_19955"/>
<evidence type="ECO:0000313" key="5">
    <source>
        <dbReference type="Proteomes" id="UP000176101"/>
    </source>
</evidence>
<dbReference type="InterPro" id="IPR021120">
    <property type="entry name" value="KduI/IolB_isomerase"/>
</dbReference>
<sequence>MTRTATSQSFAAPPLGDARIVSADDFVFAPLPGGRTAVATPVSPAAGSTHVTLHVVRIASGESFSPDSSVEEENTAVVFEGRGSATVGSRSHRIERAHAVYAPTGQALSLTADTEGLTVYVWRTPLTAGRQPGTDPEPFSTLWDETTQLRGFGGTGQMAPDSDRATMNFVFWPGNGSSQLCLHCGIQQPGQTFNVHLHPDSDEAFIAFEGVGQMYLRDRWIDVAPGDVLYAAPGVLHGARNPHTGPEAQRFVTCGGPSPYDPALYSAAGLSSEVR</sequence>
<dbReference type="PANTHER" id="PTHR35848">
    <property type="entry name" value="OXALATE-BINDING PROTEIN"/>
    <property type="match status" value="1"/>
</dbReference>
<keyword evidence="1" id="KW-0479">Metal-binding</keyword>
<evidence type="ECO:0000313" key="4">
    <source>
        <dbReference type="EMBL" id="OEU96551.1"/>
    </source>
</evidence>
<dbReference type="GO" id="GO:0016861">
    <property type="term" value="F:intramolecular oxidoreductase activity, interconverting aldoses and ketoses"/>
    <property type="evidence" value="ECO:0007669"/>
    <property type="project" value="InterPro"/>
</dbReference>
<dbReference type="InterPro" id="IPR011051">
    <property type="entry name" value="RmlC_Cupin_sf"/>
</dbReference>
<dbReference type="InterPro" id="IPR013096">
    <property type="entry name" value="Cupin_2"/>
</dbReference>
<gene>
    <name evidence="4" type="ORF">AN216_19955</name>
</gene>
<dbReference type="EMBL" id="LJGU01000137">
    <property type="protein sequence ID" value="OEU96551.1"/>
    <property type="molecule type" value="Genomic_DNA"/>
</dbReference>